<dbReference type="Proteomes" id="UP000199041">
    <property type="component" value="Unassembled WGS sequence"/>
</dbReference>
<dbReference type="Gene3D" id="1.10.260.40">
    <property type="entry name" value="lambda repressor-like DNA-binding domains"/>
    <property type="match status" value="1"/>
</dbReference>
<gene>
    <name evidence="2" type="ORF">SAMN05192529_11284</name>
</gene>
<proteinExistence type="predicted"/>
<organism evidence="2 3">
    <name type="scientific">Arachidicoccus rhizosphaerae</name>
    <dbReference type="NCBI Taxonomy" id="551991"/>
    <lineage>
        <taxon>Bacteria</taxon>
        <taxon>Pseudomonadati</taxon>
        <taxon>Bacteroidota</taxon>
        <taxon>Chitinophagia</taxon>
        <taxon>Chitinophagales</taxon>
        <taxon>Chitinophagaceae</taxon>
        <taxon>Arachidicoccus</taxon>
    </lineage>
</organism>
<evidence type="ECO:0000313" key="3">
    <source>
        <dbReference type="Proteomes" id="UP000199041"/>
    </source>
</evidence>
<dbReference type="EMBL" id="FNQY01000012">
    <property type="protein sequence ID" value="SEA28158.1"/>
    <property type="molecule type" value="Genomic_DNA"/>
</dbReference>
<dbReference type="RefSeq" id="WP_091398368.1">
    <property type="nucleotide sequence ID" value="NZ_FNQY01000012.1"/>
</dbReference>
<dbReference type="STRING" id="551991.SAMN05192529_11284"/>
<dbReference type="Pfam" id="PF01381">
    <property type="entry name" value="HTH_3"/>
    <property type="match status" value="1"/>
</dbReference>
<dbReference type="GO" id="GO:0003677">
    <property type="term" value="F:DNA binding"/>
    <property type="evidence" value="ECO:0007669"/>
    <property type="project" value="InterPro"/>
</dbReference>
<sequence>MDDLQMTEPSKHIGRKIGSVRRLVGLSQTALGERLGMTKQAVSKLEQTENIDEKRLKKIAEALGVTEDGLKKYNSERVLYFTNNFYENSNAKIESGLNGHVENINSFSIEQAVKLFEELIKIEKAKFDKVQGTKK</sequence>
<reference evidence="2 3" key="1">
    <citation type="submission" date="2016-10" db="EMBL/GenBank/DDBJ databases">
        <authorList>
            <person name="de Groot N.N."/>
        </authorList>
    </citation>
    <scope>NUCLEOTIDE SEQUENCE [LARGE SCALE GENOMIC DNA]</scope>
    <source>
        <strain evidence="2 3">Vu-144</strain>
    </source>
</reference>
<dbReference type="InterPro" id="IPR001387">
    <property type="entry name" value="Cro/C1-type_HTH"/>
</dbReference>
<dbReference type="SMART" id="SM00530">
    <property type="entry name" value="HTH_XRE"/>
    <property type="match status" value="1"/>
</dbReference>
<dbReference type="OrthoDB" id="1442960at2"/>
<dbReference type="InterPro" id="IPR010982">
    <property type="entry name" value="Lambda_DNA-bd_dom_sf"/>
</dbReference>
<evidence type="ECO:0000313" key="2">
    <source>
        <dbReference type="EMBL" id="SEA28158.1"/>
    </source>
</evidence>
<feature type="domain" description="HTH cro/C1-type" evidence="1">
    <location>
        <begin position="25"/>
        <end position="70"/>
    </location>
</feature>
<evidence type="ECO:0000259" key="1">
    <source>
        <dbReference type="PROSITE" id="PS50943"/>
    </source>
</evidence>
<protein>
    <submittedName>
        <fullName evidence="2">Helix-turn-helix</fullName>
    </submittedName>
</protein>
<dbReference type="PROSITE" id="PS50943">
    <property type="entry name" value="HTH_CROC1"/>
    <property type="match status" value="1"/>
</dbReference>
<dbReference type="AlphaFoldDB" id="A0A1H3ZWY8"/>
<dbReference type="CDD" id="cd00093">
    <property type="entry name" value="HTH_XRE"/>
    <property type="match status" value="1"/>
</dbReference>
<keyword evidence="3" id="KW-1185">Reference proteome</keyword>
<accession>A0A1H3ZWY8</accession>
<name>A0A1H3ZWY8_9BACT</name>
<dbReference type="SUPFAM" id="SSF47413">
    <property type="entry name" value="lambda repressor-like DNA-binding domains"/>
    <property type="match status" value="1"/>
</dbReference>